<feature type="transmembrane region" description="Helical" evidence="1">
    <location>
        <begin position="6"/>
        <end position="25"/>
    </location>
</feature>
<keyword evidence="3" id="KW-1185">Reference proteome</keyword>
<protein>
    <submittedName>
        <fullName evidence="2">Uncharacterized protein</fullName>
    </submittedName>
</protein>
<evidence type="ECO:0000313" key="3">
    <source>
        <dbReference type="Proteomes" id="UP000037035"/>
    </source>
</evidence>
<keyword evidence="1" id="KW-0812">Transmembrane</keyword>
<organism evidence="2 3">
    <name type="scientific">Puccinia sorghi</name>
    <dbReference type="NCBI Taxonomy" id="27349"/>
    <lineage>
        <taxon>Eukaryota</taxon>
        <taxon>Fungi</taxon>
        <taxon>Dikarya</taxon>
        <taxon>Basidiomycota</taxon>
        <taxon>Pucciniomycotina</taxon>
        <taxon>Pucciniomycetes</taxon>
        <taxon>Pucciniales</taxon>
        <taxon>Pucciniaceae</taxon>
        <taxon>Puccinia</taxon>
    </lineage>
</organism>
<dbReference type="VEuPathDB" id="FungiDB:VP01_2578g2"/>
<keyword evidence="1" id="KW-1133">Transmembrane helix</keyword>
<name>A0A0L6V4W5_9BASI</name>
<evidence type="ECO:0000313" key="2">
    <source>
        <dbReference type="EMBL" id="KNZ55803.1"/>
    </source>
</evidence>
<comment type="caution">
    <text evidence="2">The sequence shown here is derived from an EMBL/GenBank/DDBJ whole genome shotgun (WGS) entry which is preliminary data.</text>
</comment>
<dbReference type="AlphaFoldDB" id="A0A0L6V4W5"/>
<proteinExistence type="predicted"/>
<gene>
    <name evidence="2" type="ORF">VP01_2578g2</name>
</gene>
<reference evidence="2 3" key="1">
    <citation type="submission" date="2015-08" db="EMBL/GenBank/DDBJ databases">
        <title>Next Generation Sequencing and Analysis of the Genome of Puccinia sorghi L Schw, the Causal Agent of Maize Common Rust.</title>
        <authorList>
            <person name="Rochi L."/>
            <person name="Burguener G."/>
            <person name="Darino M."/>
            <person name="Turjanski A."/>
            <person name="Kreff E."/>
            <person name="Dieguez M.J."/>
            <person name="Sacco F."/>
        </authorList>
    </citation>
    <scope>NUCLEOTIDE SEQUENCE [LARGE SCALE GENOMIC DNA]</scope>
    <source>
        <strain evidence="2 3">RO10H11247</strain>
    </source>
</reference>
<keyword evidence="1" id="KW-0472">Membrane</keyword>
<sequence length="635" mass="72400">MMPCFYFILVSKYGVGVILIFARFLHADTVRISLCPRCGSQGVHSSSHLVNCTQIPCSSDLTWNHICPSQFSSLIKTHRDNSSEISPAAKCVVVRVVFCCCFFLLSLNPSVSSPLGPLGISFSYKLYFTSRKSTTCFFAAYIQISCNQHARCFNPKFSRIYMMALGIEVQGIPRVIKYDQICHYLIYGFPEIQNVCNINHSIIKKLISSLIVIIVDMVYLVTFRYLAFESNKLNAKMIRDCTMAFHQGCFPGNCMQYITSQVEVRMKLVVTLFDFKFNNQPDLVTNSRLYHPSNMNNKMRFFMIKNLFFNVDKNLASEPPSVSQFKLIINVNTIIHKAPFSIQKYQLILTTPITEAESSFLRKLKNKMVGGYLKHPPTTTHTRAWKANQISSAFQASFFSPWNMSQSCCNSPPSLSSNLPRLLCLVFGFAQCAHIALIGTKGPLFTYGGNVENCLCFWPGNILWLYFMVKKETYSPQHNGKCGIKKAFFILVEGLICFQNDIKLSFNQVTKELYSPKIRLNFSEKELAFECHVKIPGILPNLADIFLEECSSLFKPHQIRYVIFGFPMNSVIDFNLYHLFCLVTNENQSMERKNDSVSPTFAYLNLSTTSFTAFCQFGEKQSLEEHSTITRQLNH</sequence>
<dbReference type="EMBL" id="LAVV01007477">
    <property type="protein sequence ID" value="KNZ55803.1"/>
    <property type="molecule type" value="Genomic_DNA"/>
</dbReference>
<dbReference type="Proteomes" id="UP000037035">
    <property type="component" value="Unassembled WGS sequence"/>
</dbReference>
<accession>A0A0L6V4W5</accession>
<evidence type="ECO:0000256" key="1">
    <source>
        <dbReference type="SAM" id="Phobius"/>
    </source>
</evidence>
<feature type="transmembrane region" description="Helical" evidence="1">
    <location>
        <begin position="206"/>
        <end position="227"/>
    </location>
</feature>